<gene>
    <name evidence="1" type="ORF">MNBD_ALPHA02-2026</name>
</gene>
<dbReference type="AlphaFoldDB" id="A0A3B0R507"/>
<dbReference type="EMBL" id="UOED01000014">
    <property type="protein sequence ID" value="VAV86697.1"/>
    <property type="molecule type" value="Genomic_DNA"/>
</dbReference>
<dbReference type="InterPro" id="IPR005269">
    <property type="entry name" value="LOG"/>
</dbReference>
<dbReference type="GO" id="GO:0009691">
    <property type="term" value="P:cytokinin biosynthetic process"/>
    <property type="evidence" value="ECO:0007669"/>
    <property type="project" value="InterPro"/>
</dbReference>
<dbReference type="GO" id="GO:0016799">
    <property type="term" value="F:hydrolase activity, hydrolyzing N-glycosyl compounds"/>
    <property type="evidence" value="ECO:0007669"/>
    <property type="project" value="TreeGrafter"/>
</dbReference>
<name>A0A3B0R507_9ZZZZ</name>
<dbReference type="PANTHER" id="PTHR31223:SF70">
    <property type="entry name" value="LOG FAMILY PROTEIN YJL055W"/>
    <property type="match status" value="1"/>
</dbReference>
<dbReference type="GO" id="GO:0005829">
    <property type="term" value="C:cytosol"/>
    <property type="evidence" value="ECO:0007669"/>
    <property type="project" value="TreeGrafter"/>
</dbReference>
<dbReference type="Pfam" id="PF03641">
    <property type="entry name" value="Lysine_decarbox"/>
    <property type="match status" value="1"/>
</dbReference>
<proteinExistence type="predicted"/>
<evidence type="ECO:0000313" key="1">
    <source>
        <dbReference type="EMBL" id="VAV86697.1"/>
    </source>
</evidence>
<organism evidence="1">
    <name type="scientific">hydrothermal vent metagenome</name>
    <dbReference type="NCBI Taxonomy" id="652676"/>
    <lineage>
        <taxon>unclassified sequences</taxon>
        <taxon>metagenomes</taxon>
        <taxon>ecological metagenomes</taxon>
    </lineage>
</organism>
<dbReference type="Gene3D" id="3.40.50.450">
    <property type="match status" value="1"/>
</dbReference>
<accession>A0A3B0R507</accession>
<dbReference type="InterPro" id="IPR031100">
    <property type="entry name" value="LOG_fam"/>
</dbReference>
<sequence>MAHINSICVYCGSRPGRNGRFKIMAQDFGDLLAQNNIRLVYGGGNIGLMGIIANRVMKQGGKVTGIIPRHLDDAEGGWKEATDFFVVDNMHDRKRMMFDHSDAFVALPGSIGTLDELIEVITWRQLGLHNKPIVIVNIDDYWQPLFALIDNFIAEEFTVPETRDLFHVVPAAEDVIPLLKSLPEITLITKNTLI</sequence>
<dbReference type="SUPFAM" id="SSF102405">
    <property type="entry name" value="MCP/YpsA-like"/>
    <property type="match status" value="1"/>
</dbReference>
<protein>
    <submittedName>
        <fullName evidence="1">Lysine decarboxylase family</fullName>
    </submittedName>
</protein>
<reference evidence="1" key="1">
    <citation type="submission" date="2018-06" db="EMBL/GenBank/DDBJ databases">
        <authorList>
            <person name="Zhirakovskaya E."/>
        </authorList>
    </citation>
    <scope>NUCLEOTIDE SEQUENCE</scope>
</reference>
<dbReference type="PANTHER" id="PTHR31223">
    <property type="entry name" value="LOG FAMILY PROTEIN YJL055W"/>
    <property type="match status" value="1"/>
</dbReference>
<dbReference type="NCBIfam" id="TIGR00730">
    <property type="entry name" value="Rossman fold protein, TIGR00730 family"/>
    <property type="match status" value="1"/>
</dbReference>